<keyword evidence="8" id="KW-1185">Reference proteome</keyword>
<protein>
    <submittedName>
        <fullName evidence="7">HTH-type transcriptional activator CmpR</fullName>
    </submittedName>
    <submittedName>
        <fullName evidence="6">Transcription regulator HTH, LysR</fullName>
    </submittedName>
</protein>
<evidence type="ECO:0000313" key="8">
    <source>
        <dbReference type="Proteomes" id="UP001071230"/>
    </source>
</evidence>
<dbReference type="InterPro" id="IPR036388">
    <property type="entry name" value="WH-like_DNA-bd_sf"/>
</dbReference>
<dbReference type="PRINTS" id="PR00039">
    <property type="entry name" value="HTHLYSR"/>
</dbReference>
<dbReference type="PANTHER" id="PTHR30126">
    <property type="entry name" value="HTH-TYPE TRANSCRIPTIONAL REGULATOR"/>
    <property type="match status" value="1"/>
</dbReference>
<dbReference type="AlphaFoldDB" id="A0A8S0W3Q0"/>
<dbReference type="GO" id="GO:0000976">
    <property type="term" value="F:transcription cis-regulatory region binding"/>
    <property type="evidence" value="ECO:0007669"/>
    <property type="project" value="TreeGrafter"/>
</dbReference>
<reference evidence="6" key="2">
    <citation type="submission" date="2020-01" db="EMBL/GenBank/DDBJ databases">
        <authorList>
            <person name="Hornung B."/>
        </authorList>
    </citation>
    <scope>NUCLEOTIDE SEQUENCE</scope>
    <source>
        <strain evidence="6">PacBioINE</strain>
    </source>
</reference>
<evidence type="ECO:0000313" key="6">
    <source>
        <dbReference type="EMBL" id="CAA7601888.1"/>
    </source>
</evidence>
<dbReference type="Gene3D" id="1.10.10.10">
    <property type="entry name" value="Winged helix-like DNA-binding domain superfamily/Winged helix DNA-binding domain"/>
    <property type="match status" value="1"/>
</dbReference>
<dbReference type="InterPro" id="IPR005119">
    <property type="entry name" value="LysR_subst-bd"/>
</dbReference>
<dbReference type="Pfam" id="PF03466">
    <property type="entry name" value="LysR_substrate"/>
    <property type="match status" value="1"/>
</dbReference>
<dbReference type="KEGG" id="aacx:DEACI_2559"/>
<evidence type="ECO:0000256" key="1">
    <source>
        <dbReference type="ARBA" id="ARBA00009437"/>
    </source>
</evidence>
<dbReference type="InterPro" id="IPR000847">
    <property type="entry name" value="LysR_HTH_N"/>
</dbReference>
<evidence type="ECO:0000256" key="2">
    <source>
        <dbReference type="ARBA" id="ARBA00023015"/>
    </source>
</evidence>
<keyword evidence="3" id="KW-0238">DNA-binding</keyword>
<dbReference type="PANTHER" id="PTHR30126:SF5">
    <property type="entry name" value="HTH-TYPE TRANSCRIPTIONAL ACTIVATOR CMPR"/>
    <property type="match status" value="1"/>
</dbReference>
<keyword evidence="2" id="KW-0805">Transcription regulation</keyword>
<dbReference type="Proteomes" id="UP001071230">
    <property type="component" value="Unassembled WGS sequence"/>
</dbReference>
<sequence length="320" mass="35890">MNLHQLKVFYYVAQCLSFSKASEELHISQPAVSVQVRKLEEETGVELIEQIGKKLYLTEPGAQLKGYAEEIFAAERQAENMLADYRGLNTGELIIGTSSTLGTYYVPQLLTEFRRHFPKLEVSFKMGNTEWAEEQILKNQVDMALVERDLAHASDFSMMPFLNDHLVVIAAPDHPFVGQEITASQLATQPFILREPGSNSRKVFRTLMSQRGLPIQILMELESPEAIKRLVSSGLGLGIASALTLEWEVACGRLKVLQVADFVMERQFAVVWHKDKKPNRASLAFTDFVCCYTSAHQDLLADCECARSPGAPNIRKIVQV</sequence>
<accession>A0A8S0W3Q0</accession>
<name>A0A8S0W3Q0_9FIRM</name>
<dbReference type="InterPro" id="IPR036390">
    <property type="entry name" value="WH_DNA-bd_sf"/>
</dbReference>
<dbReference type="PROSITE" id="PS50931">
    <property type="entry name" value="HTH_LYSR"/>
    <property type="match status" value="1"/>
</dbReference>
<feature type="domain" description="HTH lysR-type" evidence="5">
    <location>
        <begin position="1"/>
        <end position="58"/>
    </location>
</feature>
<reference evidence="7" key="1">
    <citation type="submission" date="2014-11" db="EMBL/GenBank/DDBJ databases">
        <authorList>
            <person name="Hornung B.V."/>
        </authorList>
    </citation>
    <scope>NUCLEOTIDE SEQUENCE</scope>
    <source>
        <strain evidence="7">INE</strain>
    </source>
</reference>
<dbReference type="Gene3D" id="3.40.190.290">
    <property type="match status" value="1"/>
</dbReference>
<dbReference type="GO" id="GO:0003700">
    <property type="term" value="F:DNA-binding transcription factor activity"/>
    <property type="evidence" value="ECO:0007669"/>
    <property type="project" value="InterPro"/>
</dbReference>
<dbReference type="CDD" id="cd08420">
    <property type="entry name" value="PBP2_CysL_like"/>
    <property type="match status" value="1"/>
</dbReference>
<comment type="similarity">
    <text evidence="1">Belongs to the LysR transcriptional regulatory family.</text>
</comment>
<dbReference type="FunFam" id="1.10.10.10:FF:000001">
    <property type="entry name" value="LysR family transcriptional regulator"/>
    <property type="match status" value="1"/>
</dbReference>
<proteinExistence type="inferred from homology"/>
<gene>
    <name evidence="6" type="ORF">DEACI_2559</name>
    <name evidence="7" type="ORF">DEACI_2744</name>
</gene>
<dbReference type="Proteomes" id="UP000836597">
    <property type="component" value="Chromosome"/>
</dbReference>
<dbReference type="Pfam" id="PF00126">
    <property type="entry name" value="HTH_1"/>
    <property type="match status" value="1"/>
</dbReference>
<dbReference type="EMBL" id="CDGJ01000078">
    <property type="protein sequence ID" value="CEJ08268.1"/>
    <property type="molecule type" value="Genomic_DNA"/>
</dbReference>
<organism evidence="6">
    <name type="scientific">Acididesulfobacillus acetoxydans</name>
    <dbReference type="NCBI Taxonomy" id="1561005"/>
    <lineage>
        <taxon>Bacteria</taxon>
        <taxon>Bacillati</taxon>
        <taxon>Bacillota</taxon>
        <taxon>Clostridia</taxon>
        <taxon>Eubacteriales</taxon>
        <taxon>Peptococcaceae</taxon>
        <taxon>Acididesulfobacillus</taxon>
    </lineage>
</organism>
<dbReference type="RefSeq" id="WP_240985352.1">
    <property type="nucleotide sequence ID" value="NZ_CDGJ01000078.1"/>
</dbReference>
<evidence type="ECO:0000259" key="5">
    <source>
        <dbReference type="PROSITE" id="PS50931"/>
    </source>
</evidence>
<keyword evidence="4" id="KW-0804">Transcription</keyword>
<dbReference type="SUPFAM" id="SSF53850">
    <property type="entry name" value="Periplasmic binding protein-like II"/>
    <property type="match status" value="1"/>
</dbReference>
<evidence type="ECO:0000313" key="7">
    <source>
        <dbReference type="EMBL" id="CEJ08268.1"/>
    </source>
</evidence>
<dbReference type="SUPFAM" id="SSF46785">
    <property type="entry name" value="Winged helix' DNA-binding domain"/>
    <property type="match status" value="1"/>
</dbReference>
<evidence type="ECO:0000256" key="4">
    <source>
        <dbReference type="ARBA" id="ARBA00023163"/>
    </source>
</evidence>
<evidence type="ECO:0000256" key="3">
    <source>
        <dbReference type="ARBA" id="ARBA00023125"/>
    </source>
</evidence>
<dbReference type="EMBL" id="LR746496">
    <property type="protein sequence ID" value="CAA7601888.1"/>
    <property type="molecule type" value="Genomic_DNA"/>
</dbReference>